<proteinExistence type="predicted"/>
<organism evidence="1 2">
    <name type="scientific">Geobacter argillaceus</name>
    <dbReference type="NCBI Taxonomy" id="345631"/>
    <lineage>
        <taxon>Bacteria</taxon>
        <taxon>Pseudomonadati</taxon>
        <taxon>Thermodesulfobacteriota</taxon>
        <taxon>Desulfuromonadia</taxon>
        <taxon>Geobacterales</taxon>
        <taxon>Geobacteraceae</taxon>
        <taxon>Geobacter</taxon>
    </lineage>
</organism>
<dbReference type="AlphaFoldDB" id="A0A562WRA5"/>
<name>A0A562WRA5_9BACT</name>
<reference evidence="1 2" key="1">
    <citation type="submission" date="2019-07" db="EMBL/GenBank/DDBJ databases">
        <title>Genomic Encyclopedia of Archaeal and Bacterial Type Strains, Phase II (KMG-II): from individual species to whole genera.</title>
        <authorList>
            <person name="Goeker M."/>
        </authorList>
    </citation>
    <scope>NUCLEOTIDE SEQUENCE [LARGE SCALE GENOMIC DNA]</scope>
    <source>
        <strain evidence="1 2">ATCC BAA-1139</strain>
    </source>
</reference>
<comment type="caution">
    <text evidence="1">The sequence shown here is derived from an EMBL/GenBank/DDBJ whole genome shotgun (WGS) entry which is preliminary data.</text>
</comment>
<evidence type="ECO:0000313" key="2">
    <source>
        <dbReference type="Proteomes" id="UP000319449"/>
    </source>
</evidence>
<accession>A0A562WRA5</accession>
<sequence length="137" mass="15287">MARLTLPKHKRLYAVADILRNLGQPAPLSSSELGEMVEWSACLGSVFDKVVKMICDLPAPEISDSYTFHLMNEKGIANKYPSELAKLLIHLIPQMTKSWMCTELVPLAKVLRDRGIDGRSLTKIQNSLITLGCNETF</sequence>
<dbReference type="EMBL" id="VLLN01000003">
    <property type="protein sequence ID" value="TWJ32651.1"/>
    <property type="molecule type" value="Genomic_DNA"/>
</dbReference>
<evidence type="ECO:0000313" key="1">
    <source>
        <dbReference type="EMBL" id="TWJ32651.1"/>
    </source>
</evidence>
<dbReference type="Proteomes" id="UP000319449">
    <property type="component" value="Unassembled WGS sequence"/>
</dbReference>
<keyword evidence="2" id="KW-1185">Reference proteome</keyword>
<protein>
    <submittedName>
        <fullName evidence="1">Uncharacterized protein DUF4020</fullName>
    </submittedName>
</protein>
<dbReference type="RefSeq" id="WP_145018008.1">
    <property type="nucleotide sequence ID" value="NZ_VLLN01000003.1"/>
</dbReference>
<gene>
    <name evidence="1" type="ORF">JN12_00626</name>
</gene>